<evidence type="ECO:0000313" key="2">
    <source>
        <dbReference type="Proteomes" id="UP000494165"/>
    </source>
</evidence>
<proteinExistence type="predicted"/>
<dbReference type="AlphaFoldDB" id="A0A8S1DPZ2"/>
<gene>
    <name evidence="1" type="ORF">CLODIP_2_CD15301</name>
</gene>
<comment type="caution">
    <text evidence="1">The sequence shown here is derived from an EMBL/GenBank/DDBJ whole genome shotgun (WGS) entry which is preliminary data.</text>
</comment>
<sequence>MAGKKRNQTRVKPSEVEAKAASIRNDVNEALKKEVRLRISKAQFILEGKTEENAKMVESVAIGVAKTDALMAKLYRFLLQTRVVFQYFGQQLKVTWTDRTSSTKNNLDHSGYFHRDEPKTQPRWQQLIYSLLAGLHLPSRQTDECLAFQKKTLVQGEKLERP</sequence>
<keyword evidence="2" id="KW-1185">Reference proteome</keyword>
<dbReference type="Proteomes" id="UP000494165">
    <property type="component" value="Unassembled WGS sequence"/>
</dbReference>
<reference evidence="1 2" key="1">
    <citation type="submission" date="2020-04" db="EMBL/GenBank/DDBJ databases">
        <authorList>
            <person name="Alioto T."/>
            <person name="Alioto T."/>
            <person name="Gomez Garrido J."/>
        </authorList>
    </citation>
    <scope>NUCLEOTIDE SEQUENCE [LARGE SCALE GENOMIC DNA]</scope>
</reference>
<protein>
    <submittedName>
        <fullName evidence="1">Uncharacterized protein</fullName>
    </submittedName>
</protein>
<evidence type="ECO:0000313" key="1">
    <source>
        <dbReference type="EMBL" id="CAB3384482.1"/>
    </source>
</evidence>
<name>A0A8S1DPZ2_9INSE</name>
<accession>A0A8S1DPZ2</accession>
<dbReference type="EMBL" id="CADEPI010000353">
    <property type="protein sequence ID" value="CAB3384482.1"/>
    <property type="molecule type" value="Genomic_DNA"/>
</dbReference>
<organism evidence="1 2">
    <name type="scientific">Cloeon dipterum</name>
    <dbReference type="NCBI Taxonomy" id="197152"/>
    <lineage>
        <taxon>Eukaryota</taxon>
        <taxon>Metazoa</taxon>
        <taxon>Ecdysozoa</taxon>
        <taxon>Arthropoda</taxon>
        <taxon>Hexapoda</taxon>
        <taxon>Insecta</taxon>
        <taxon>Pterygota</taxon>
        <taxon>Palaeoptera</taxon>
        <taxon>Ephemeroptera</taxon>
        <taxon>Pisciforma</taxon>
        <taxon>Baetidae</taxon>
        <taxon>Cloeon</taxon>
    </lineage>
</organism>